<organism evidence="2 3">
    <name type="scientific">Phascolomyces articulosus</name>
    <dbReference type="NCBI Taxonomy" id="60185"/>
    <lineage>
        <taxon>Eukaryota</taxon>
        <taxon>Fungi</taxon>
        <taxon>Fungi incertae sedis</taxon>
        <taxon>Mucoromycota</taxon>
        <taxon>Mucoromycotina</taxon>
        <taxon>Mucoromycetes</taxon>
        <taxon>Mucorales</taxon>
        <taxon>Lichtheimiaceae</taxon>
        <taxon>Phascolomyces</taxon>
    </lineage>
</organism>
<reference evidence="2" key="2">
    <citation type="submission" date="2023-02" db="EMBL/GenBank/DDBJ databases">
        <authorList>
            <consortium name="DOE Joint Genome Institute"/>
            <person name="Mondo S.J."/>
            <person name="Chang Y."/>
            <person name="Wang Y."/>
            <person name="Ahrendt S."/>
            <person name="Andreopoulos W."/>
            <person name="Barry K."/>
            <person name="Beard J."/>
            <person name="Benny G.L."/>
            <person name="Blankenship S."/>
            <person name="Bonito G."/>
            <person name="Cuomo C."/>
            <person name="Desiro A."/>
            <person name="Gervers K.A."/>
            <person name="Hundley H."/>
            <person name="Kuo A."/>
            <person name="LaButti K."/>
            <person name="Lang B.F."/>
            <person name="Lipzen A."/>
            <person name="O'Donnell K."/>
            <person name="Pangilinan J."/>
            <person name="Reynolds N."/>
            <person name="Sandor L."/>
            <person name="Smith M.W."/>
            <person name="Tsang A."/>
            <person name="Grigoriev I.V."/>
            <person name="Stajich J.E."/>
            <person name="Spatafora J.W."/>
        </authorList>
    </citation>
    <scope>NUCLEOTIDE SEQUENCE</scope>
    <source>
        <strain evidence="2">RSA 2281</strain>
    </source>
</reference>
<gene>
    <name evidence="2" type="ORF">BDA99DRAFT_511181</name>
</gene>
<feature type="compositionally biased region" description="Polar residues" evidence="1">
    <location>
        <begin position="22"/>
        <end position="31"/>
    </location>
</feature>
<dbReference type="Proteomes" id="UP001209540">
    <property type="component" value="Unassembled WGS sequence"/>
</dbReference>
<evidence type="ECO:0000313" key="2">
    <source>
        <dbReference type="EMBL" id="KAI9262429.1"/>
    </source>
</evidence>
<dbReference type="EMBL" id="JAIXMP010000014">
    <property type="protein sequence ID" value="KAI9262429.1"/>
    <property type="molecule type" value="Genomic_DNA"/>
</dbReference>
<comment type="caution">
    <text evidence="2">The sequence shown here is derived from an EMBL/GenBank/DDBJ whole genome shotgun (WGS) entry which is preliminary data.</text>
</comment>
<feature type="region of interest" description="Disordered" evidence="1">
    <location>
        <begin position="1"/>
        <end position="32"/>
    </location>
</feature>
<evidence type="ECO:0000313" key="3">
    <source>
        <dbReference type="Proteomes" id="UP001209540"/>
    </source>
</evidence>
<sequence length="63" mass="7263">MNDFYKQAKTRTSKKRQEQGRNDPNNLTSTGPLVKLELNHNSNHNNKVFYCLGLFFNTLVSSC</sequence>
<reference evidence="2" key="1">
    <citation type="journal article" date="2022" name="IScience">
        <title>Evolution of zygomycete secretomes and the origins of terrestrial fungal ecologies.</title>
        <authorList>
            <person name="Chang Y."/>
            <person name="Wang Y."/>
            <person name="Mondo S."/>
            <person name="Ahrendt S."/>
            <person name="Andreopoulos W."/>
            <person name="Barry K."/>
            <person name="Beard J."/>
            <person name="Benny G.L."/>
            <person name="Blankenship S."/>
            <person name="Bonito G."/>
            <person name="Cuomo C."/>
            <person name="Desiro A."/>
            <person name="Gervers K.A."/>
            <person name="Hundley H."/>
            <person name="Kuo A."/>
            <person name="LaButti K."/>
            <person name="Lang B.F."/>
            <person name="Lipzen A."/>
            <person name="O'Donnell K."/>
            <person name="Pangilinan J."/>
            <person name="Reynolds N."/>
            <person name="Sandor L."/>
            <person name="Smith M.E."/>
            <person name="Tsang A."/>
            <person name="Grigoriev I.V."/>
            <person name="Stajich J.E."/>
            <person name="Spatafora J.W."/>
        </authorList>
    </citation>
    <scope>NUCLEOTIDE SEQUENCE</scope>
    <source>
        <strain evidence="2">RSA 2281</strain>
    </source>
</reference>
<name>A0AAD5PE40_9FUNG</name>
<dbReference type="AlphaFoldDB" id="A0AAD5PE40"/>
<evidence type="ECO:0000256" key="1">
    <source>
        <dbReference type="SAM" id="MobiDB-lite"/>
    </source>
</evidence>
<protein>
    <submittedName>
        <fullName evidence="2">Uncharacterized protein</fullName>
    </submittedName>
</protein>
<accession>A0AAD5PE40</accession>
<proteinExistence type="predicted"/>
<keyword evidence="3" id="KW-1185">Reference proteome</keyword>